<evidence type="ECO:0000256" key="1">
    <source>
        <dbReference type="SAM" id="MobiDB-lite"/>
    </source>
</evidence>
<proteinExistence type="predicted"/>
<accession>A0AAE8SVQ9</accession>
<gene>
    <name evidence="2" type="ORF">DNG_05726</name>
</gene>
<feature type="compositionally biased region" description="Acidic residues" evidence="1">
    <location>
        <begin position="29"/>
        <end position="38"/>
    </location>
</feature>
<sequence>MPILRGGRKRGISSSNEGNPSKKSRVSADDDARDESEQPTEQPPAEDSPSGEPTSEEPPAENLGHSPGDFSPPFNTPQAQPTEATPPRKRKKIVLKPRPEGEAQSTESTPLQKRKKIVLKRRPGGDPRPGGDHPPGDDPPPGNFPPEFWNGLSTVWLTARALREFNRRSRQKPQPKNIAPVHTKDLERYARGGGPDLRHIRGRYGDNFAAVTVPYAEQQKLHDPNNVKRISTFDANFDQNLADHDIWPQGWPLSGDEPASRPSNLDDINQRLSNRRTSVSLERCPPSEFNGFVKKHAPGSMYNVVYQVLRDVIGTFATTIGRGMPFDNLESITGKFDGSPMVPAYYEGIPAEEIAEAVIRDLDRVIVPIGGGAGAPVLPSFFFEAAPREGNEMVATRQACYLGAQGARAMHRLQNYGRDEPIYDGKAYTFSATYLGNGTLKLYSHHITAPSTAGGRPKYHMTMLGNYRTIRSRTSFIQGTTVFRNARDLAAEYRAHFVQAANAVANSED</sequence>
<dbReference type="AlphaFoldDB" id="A0AAE8SVQ9"/>
<feature type="region of interest" description="Disordered" evidence="1">
    <location>
        <begin position="1"/>
        <end position="149"/>
    </location>
</feature>
<feature type="compositionally biased region" description="Basic residues" evidence="1">
    <location>
        <begin position="112"/>
        <end position="122"/>
    </location>
</feature>
<name>A0AAE8SVQ9_9PEZI</name>
<feature type="compositionally biased region" description="Basic and acidic residues" evidence="1">
    <location>
        <begin position="123"/>
        <end position="136"/>
    </location>
</feature>
<dbReference type="Proteomes" id="UP001187682">
    <property type="component" value="Unassembled WGS sequence"/>
</dbReference>
<reference evidence="2" key="1">
    <citation type="submission" date="2018-03" db="EMBL/GenBank/DDBJ databases">
        <authorList>
            <person name="Guldener U."/>
        </authorList>
    </citation>
    <scope>NUCLEOTIDE SEQUENCE</scope>
</reference>
<organism evidence="2 3">
    <name type="scientific">Cephalotrichum gorgonifer</name>
    <dbReference type="NCBI Taxonomy" id="2041049"/>
    <lineage>
        <taxon>Eukaryota</taxon>
        <taxon>Fungi</taxon>
        <taxon>Dikarya</taxon>
        <taxon>Ascomycota</taxon>
        <taxon>Pezizomycotina</taxon>
        <taxon>Sordariomycetes</taxon>
        <taxon>Hypocreomycetidae</taxon>
        <taxon>Microascales</taxon>
        <taxon>Microascaceae</taxon>
        <taxon>Cephalotrichum</taxon>
    </lineage>
</organism>
<evidence type="ECO:0000313" key="3">
    <source>
        <dbReference type="Proteomes" id="UP001187682"/>
    </source>
</evidence>
<feature type="compositionally biased region" description="Polar residues" evidence="1">
    <location>
        <begin position="12"/>
        <end position="21"/>
    </location>
</feature>
<keyword evidence="3" id="KW-1185">Reference proteome</keyword>
<comment type="caution">
    <text evidence="2">The sequence shown here is derived from an EMBL/GenBank/DDBJ whole genome shotgun (WGS) entry which is preliminary data.</text>
</comment>
<evidence type="ECO:0000313" key="2">
    <source>
        <dbReference type="EMBL" id="SPO03045.1"/>
    </source>
</evidence>
<feature type="compositionally biased region" description="Basic residues" evidence="1">
    <location>
        <begin position="1"/>
        <end position="11"/>
    </location>
</feature>
<protein>
    <submittedName>
        <fullName evidence="2">Uncharacterized protein</fullName>
    </submittedName>
</protein>
<feature type="compositionally biased region" description="Low complexity" evidence="1">
    <location>
        <begin position="76"/>
        <end position="85"/>
    </location>
</feature>
<dbReference type="EMBL" id="ONZQ02000007">
    <property type="protein sequence ID" value="SPO03045.1"/>
    <property type="molecule type" value="Genomic_DNA"/>
</dbReference>